<dbReference type="SMART" id="SM00448">
    <property type="entry name" value="REC"/>
    <property type="match status" value="1"/>
</dbReference>
<name>A0ABS6BW02_9CLOT</name>
<dbReference type="EMBL" id="JAHLDV010000033">
    <property type="protein sequence ID" value="MBU3160680.1"/>
    <property type="molecule type" value="Genomic_DNA"/>
</dbReference>
<dbReference type="SMART" id="SM00850">
    <property type="entry name" value="LytTR"/>
    <property type="match status" value="1"/>
</dbReference>
<feature type="modified residue" description="4-aspartylphosphate" evidence="1">
    <location>
        <position position="53"/>
    </location>
</feature>
<organism evidence="3 4">
    <name type="scientific">Clostridium frigoris</name>
    <dbReference type="NCBI Taxonomy" id="205327"/>
    <lineage>
        <taxon>Bacteria</taxon>
        <taxon>Bacillati</taxon>
        <taxon>Bacillota</taxon>
        <taxon>Clostridia</taxon>
        <taxon>Eubacteriales</taxon>
        <taxon>Clostridiaceae</taxon>
        <taxon>Clostridium</taxon>
    </lineage>
</organism>
<dbReference type="Proteomes" id="UP000776252">
    <property type="component" value="Unassembled WGS sequence"/>
</dbReference>
<dbReference type="InterPro" id="IPR001789">
    <property type="entry name" value="Sig_transdc_resp-reg_receiver"/>
</dbReference>
<protein>
    <submittedName>
        <fullName evidence="3">LytTR family DNA-binding domain-containing protein</fullName>
    </submittedName>
</protein>
<feature type="domain" description="Response regulatory" evidence="2">
    <location>
        <begin position="2"/>
        <end position="119"/>
    </location>
</feature>
<dbReference type="Pfam" id="PF00072">
    <property type="entry name" value="Response_reg"/>
    <property type="match status" value="1"/>
</dbReference>
<gene>
    <name evidence="3" type="ORF">KPL37_13090</name>
</gene>
<dbReference type="RefSeq" id="WP_216150063.1">
    <property type="nucleotide sequence ID" value="NZ_JAHLDV010000033.1"/>
</dbReference>
<dbReference type="GO" id="GO:0003677">
    <property type="term" value="F:DNA binding"/>
    <property type="evidence" value="ECO:0007669"/>
    <property type="project" value="UniProtKB-KW"/>
</dbReference>
<dbReference type="PROSITE" id="PS50110">
    <property type="entry name" value="RESPONSE_REGULATORY"/>
    <property type="match status" value="1"/>
</dbReference>
<sequence length="241" mass="28434">MNVLIVEDDMLQRKSLKKMIHQIDKGINIYESCDKDEALEITNIYSIDVFYVDICLNSSSGVDFAMEIRKIPKYEFSFIIFLTTHVEYLTKAFKEVHCYDYILKPYDMSDVVNMTKHFKSHIENINEKNKVKKYIVIEIKRGVNVKIYIDETIFIEVYLRKCMIHTVNGVYKVNNLALSKILKLINSKNIVQCHKSFAVNVNYIKKIENVDNKLSEIYFENYDKNAPLGYKFKNAIMEQFQ</sequence>
<evidence type="ECO:0000313" key="4">
    <source>
        <dbReference type="Proteomes" id="UP000776252"/>
    </source>
</evidence>
<dbReference type="Pfam" id="PF04397">
    <property type="entry name" value="LytTR"/>
    <property type="match status" value="1"/>
</dbReference>
<keyword evidence="4" id="KW-1185">Reference proteome</keyword>
<comment type="caution">
    <text evidence="3">The sequence shown here is derived from an EMBL/GenBank/DDBJ whole genome shotgun (WGS) entry which is preliminary data.</text>
</comment>
<evidence type="ECO:0000256" key="1">
    <source>
        <dbReference type="PROSITE-ProRule" id="PRU00169"/>
    </source>
</evidence>
<accession>A0ABS6BW02</accession>
<evidence type="ECO:0000259" key="2">
    <source>
        <dbReference type="PROSITE" id="PS50110"/>
    </source>
</evidence>
<dbReference type="PANTHER" id="PTHR37299:SF1">
    <property type="entry name" value="STAGE 0 SPORULATION PROTEIN A HOMOLOG"/>
    <property type="match status" value="1"/>
</dbReference>
<evidence type="ECO:0000313" key="3">
    <source>
        <dbReference type="EMBL" id="MBU3160680.1"/>
    </source>
</evidence>
<dbReference type="PANTHER" id="PTHR37299">
    <property type="entry name" value="TRANSCRIPTIONAL REGULATOR-RELATED"/>
    <property type="match status" value="1"/>
</dbReference>
<proteinExistence type="predicted"/>
<keyword evidence="1" id="KW-0597">Phosphoprotein</keyword>
<reference evidence="3 4" key="1">
    <citation type="submission" date="2021-06" db="EMBL/GenBank/DDBJ databases">
        <title>Clostridia strains as spoilage organisms.</title>
        <authorList>
            <person name="Wambui J."/>
            <person name="Stephan R."/>
            <person name="Stevens M.J.A."/>
        </authorList>
    </citation>
    <scope>NUCLEOTIDE SEQUENCE [LARGE SCALE GENOMIC DNA]</scope>
    <source>
        <strain evidence="3 4">DSM 14204</strain>
    </source>
</reference>
<dbReference type="InterPro" id="IPR046947">
    <property type="entry name" value="LytR-like"/>
</dbReference>
<dbReference type="InterPro" id="IPR007492">
    <property type="entry name" value="LytTR_DNA-bd_dom"/>
</dbReference>
<keyword evidence="3" id="KW-0238">DNA-binding</keyword>